<dbReference type="EMBL" id="BK015387">
    <property type="protein sequence ID" value="DAE04383.1"/>
    <property type="molecule type" value="Genomic_DNA"/>
</dbReference>
<protein>
    <submittedName>
        <fullName evidence="1">DNA-directed RNA polymerase subunit beta</fullName>
    </submittedName>
</protein>
<sequence length="758" mass="86987">MQEMQSVSNFTNYYIYAELVKKGKLKIDTRAITRDNWNHHFQGILNILRDGIETPAVQGLFIEPFFEGNQSISVELNIMDYLLNLMMWFPIVYIEQTIKPEHLFFEKFTTADAIKAYIDKNIIDPNKISIENKLLNNAIADTVYHFSYIDEFALFLANTLNLEDDIDIMQKSKDYFNLLHADLSNVPIGEVKDRGMELVHDAIDNYIMKSNEIVGYDHCLKYAFGAQEGINIRQYKENNINIGTKPDGQGSIYHDIINSSYINGGLNNLVAQYIDNGASRVAQIISKKNVGESGGFSRILGLNNMDTHIHPDKNYDCGTKNFVHITVKDKKHLSMLDDRYFRFERYGLEFKIKRTDYGLIGQKIWLRSPITCKSHAEGHGVCYKCYGDLGHTNKDISIGRIATELITSQYTQKRLSAKHLLETVIKIIKWVPQFNDFFEVANVNEISLKEDIFKNKQMSGWKLRIKTQDIQLENDDEFFKHRSFSDDMHASEDDGPFVDQFINSFEIITPDDEVYTKITAVGEDGNPIDEKLYISNKLAAMISKAIEDEDIVIDNIDVDIPLNELQDIELFLLKIQNNDLGKSLDIFTDTINKKAVTKSYDKDTIVESLQDAAIQGGVKCQSIHLETILSSQICSEEDKLKKPDWSNPDAKYEILTLNEALTNNKSIIVTLDYQKLGRALFQPVNHTKTEPSILDPFFMAKPKKFLTADHEIWSEVNKSTMLPGECPIIFTKDKSDKIPRDIRKHFAFRDRPKTEIDD</sequence>
<evidence type="ECO:0000313" key="1">
    <source>
        <dbReference type="EMBL" id="DAE04383.1"/>
    </source>
</evidence>
<keyword evidence="1" id="KW-0804">Transcription</keyword>
<accession>A0A8S5PB29</accession>
<proteinExistence type="predicted"/>
<reference evidence="1" key="1">
    <citation type="journal article" date="2021" name="Proc. Natl. Acad. Sci. U.S.A.">
        <title>A Catalog of Tens of Thousands of Viruses from Human Metagenomes Reveals Hidden Associations with Chronic Diseases.</title>
        <authorList>
            <person name="Tisza M.J."/>
            <person name="Buck C.B."/>
        </authorList>
    </citation>
    <scope>NUCLEOTIDE SEQUENCE</scope>
    <source>
        <strain evidence="1">CtBrv3</strain>
    </source>
</reference>
<name>A0A8S5PB29_9CAUD</name>
<keyword evidence="1" id="KW-0240">DNA-directed RNA polymerase</keyword>
<organism evidence="1">
    <name type="scientific">Myoviridae sp. ctBrv3</name>
    <dbReference type="NCBI Taxonomy" id="2825047"/>
    <lineage>
        <taxon>Viruses</taxon>
        <taxon>Duplodnaviria</taxon>
        <taxon>Heunggongvirae</taxon>
        <taxon>Uroviricota</taxon>
        <taxon>Caudoviricetes</taxon>
    </lineage>
</organism>
<dbReference type="GO" id="GO:0000428">
    <property type="term" value="C:DNA-directed RNA polymerase complex"/>
    <property type="evidence" value="ECO:0007669"/>
    <property type="project" value="UniProtKB-KW"/>
</dbReference>